<gene>
    <name evidence="1" type="ORF">SAMN06265373_104467</name>
</gene>
<comment type="caution">
    <text evidence="1">The sequence shown here is derived from an EMBL/GenBank/DDBJ whole genome shotgun (WGS) entry which is preliminary data.</text>
</comment>
<reference evidence="1 2" key="1">
    <citation type="submission" date="2017-05" db="EMBL/GenBank/DDBJ databases">
        <authorList>
            <person name="Varghese N."/>
            <person name="Submissions S."/>
        </authorList>
    </citation>
    <scope>NUCLEOTIDE SEQUENCE [LARGE SCALE GENOMIC DNA]</scope>
    <source>
        <strain evidence="1 2">DSM 29734</strain>
    </source>
</reference>
<proteinExistence type="predicted"/>
<protein>
    <submittedName>
        <fullName evidence="1">Predicted thiol-disulfide oxidoreductase YuxK, DCC family</fullName>
    </submittedName>
</protein>
<organism evidence="1 2">
    <name type="scientific">Shimia sagamensis</name>
    <dbReference type="NCBI Taxonomy" id="1566352"/>
    <lineage>
        <taxon>Bacteria</taxon>
        <taxon>Pseudomonadati</taxon>
        <taxon>Pseudomonadota</taxon>
        <taxon>Alphaproteobacteria</taxon>
        <taxon>Rhodobacterales</taxon>
        <taxon>Roseobacteraceae</taxon>
    </lineage>
</organism>
<evidence type="ECO:0000313" key="1">
    <source>
        <dbReference type="EMBL" id="SMP23900.1"/>
    </source>
</evidence>
<sequence length="155" mass="17337">MAELTPRISFSYRDDPTVPPFDDSGPITVMDGECALCSFGARMIARFDRDEVFRICPGQTELGTALLGHYGLKPDDPESWLLIMDGQAYGSLDAIIRVGQTVGGVGHILRVLRILPRGMQDWIYRRIARNRYAMFGTGDMCSLPDEKLKARLLLK</sequence>
<accession>A0ABY1P1G1</accession>
<dbReference type="Proteomes" id="UP001157961">
    <property type="component" value="Unassembled WGS sequence"/>
</dbReference>
<dbReference type="Pfam" id="PF04134">
    <property type="entry name" value="DCC1-like"/>
    <property type="match status" value="1"/>
</dbReference>
<name>A0ABY1P1G1_9RHOB</name>
<dbReference type="InterPro" id="IPR052927">
    <property type="entry name" value="DCC_oxidoreductase"/>
</dbReference>
<dbReference type="InterPro" id="IPR007263">
    <property type="entry name" value="DCC1-like"/>
</dbReference>
<dbReference type="RefSeq" id="WP_283426407.1">
    <property type="nucleotide sequence ID" value="NZ_FXTY01000004.1"/>
</dbReference>
<dbReference type="EMBL" id="FXTY01000004">
    <property type="protein sequence ID" value="SMP23900.1"/>
    <property type="molecule type" value="Genomic_DNA"/>
</dbReference>
<keyword evidence="2" id="KW-1185">Reference proteome</keyword>
<dbReference type="PANTHER" id="PTHR33639:SF2">
    <property type="entry name" value="DUF393 DOMAIN-CONTAINING PROTEIN"/>
    <property type="match status" value="1"/>
</dbReference>
<dbReference type="PANTHER" id="PTHR33639">
    <property type="entry name" value="THIOL-DISULFIDE OXIDOREDUCTASE DCC"/>
    <property type="match status" value="1"/>
</dbReference>
<evidence type="ECO:0000313" key="2">
    <source>
        <dbReference type="Proteomes" id="UP001157961"/>
    </source>
</evidence>